<evidence type="ECO:0000313" key="11">
    <source>
        <dbReference type="EMBL" id="NUB43213.1"/>
    </source>
</evidence>
<reference evidence="11" key="1">
    <citation type="submission" date="2020-05" db="EMBL/GenBank/DDBJ databases">
        <title>Fertoebacter nigrum gen. nov., sp. nov., a new member of the family Rhodobacteraceae.</title>
        <authorList>
            <person name="Szuroczki S."/>
            <person name="Abbaszade G."/>
            <person name="Buni D."/>
            <person name="Schumann P."/>
            <person name="Toth E."/>
        </authorList>
    </citation>
    <scope>NUCLEOTIDE SEQUENCE</scope>
    <source>
        <strain evidence="11">RG-N-1a</strain>
    </source>
</reference>
<evidence type="ECO:0000256" key="1">
    <source>
        <dbReference type="ARBA" id="ARBA00004429"/>
    </source>
</evidence>
<keyword evidence="7 9" id="KW-0472">Membrane</keyword>
<keyword evidence="6 9" id="KW-1133">Transmembrane helix</keyword>
<evidence type="ECO:0000256" key="2">
    <source>
        <dbReference type="ARBA" id="ARBA00022448"/>
    </source>
</evidence>
<name>A0A8X8GWL4_9RHOB</name>
<dbReference type="GO" id="GO:0005886">
    <property type="term" value="C:plasma membrane"/>
    <property type="evidence" value="ECO:0007669"/>
    <property type="project" value="UniProtKB-SubCell"/>
</dbReference>
<proteinExistence type="inferred from homology"/>
<keyword evidence="2 9" id="KW-0813">Transport</keyword>
<accession>A0A8X8GWL4</accession>
<comment type="caution">
    <text evidence="11">The sequence shown here is derived from an EMBL/GenBank/DDBJ whole genome shotgun (WGS) entry which is preliminary data.</text>
</comment>
<sequence length="173" mass="18581">MRQGMMTVAVTLGHVARAALWVAGICLILMTLFIAVQVFSRYVLGTSQTWTEPTAILLMGWFIFLGAAVGIREGYHLSFDVLLYVLPEGAGKVLHSLSDIAVGAFGAGMLWYGAELMIRTWTAVMPTLGLPGGVAFLPVTLGGALVLIFSLERLARRAAGLHTMRFGEDAPVE</sequence>
<comment type="subcellular location">
    <subcellularLocation>
        <location evidence="1 9">Cell inner membrane</location>
        <topology evidence="1 9">Multi-pass membrane protein</topology>
    </subcellularLocation>
</comment>
<feature type="transmembrane region" description="Helical" evidence="9">
    <location>
        <begin position="20"/>
        <end position="43"/>
    </location>
</feature>
<comment type="subunit">
    <text evidence="9">The complex comprises the extracytoplasmic solute receptor protein and the two transmembrane proteins.</text>
</comment>
<dbReference type="GO" id="GO:0015740">
    <property type="term" value="P:C4-dicarboxylate transport"/>
    <property type="evidence" value="ECO:0007669"/>
    <property type="project" value="TreeGrafter"/>
</dbReference>
<dbReference type="InterPro" id="IPR055348">
    <property type="entry name" value="DctQ"/>
</dbReference>
<comment type="function">
    <text evidence="9">Part of the tripartite ATP-independent periplasmic (TRAP) transport system.</text>
</comment>
<gene>
    <name evidence="11" type="ORF">GEU84_002355</name>
</gene>
<evidence type="ECO:0000259" key="10">
    <source>
        <dbReference type="Pfam" id="PF04290"/>
    </source>
</evidence>
<feature type="transmembrane region" description="Helical" evidence="9">
    <location>
        <begin position="134"/>
        <end position="155"/>
    </location>
</feature>
<evidence type="ECO:0000256" key="9">
    <source>
        <dbReference type="RuleBase" id="RU369079"/>
    </source>
</evidence>
<dbReference type="RefSeq" id="WP_152823877.1">
    <property type="nucleotide sequence ID" value="NZ_WHUT02000001.1"/>
</dbReference>
<protein>
    <recommendedName>
        <fullName evidence="9">TRAP transporter small permease protein</fullName>
    </recommendedName>
</protein>
<evidence type="ECO:0000256" key="5">
    <source>
        <dbReference type="ARBA" id="ARBA00022692"/>
    </source>
</evidence>
<feature type="transmembrane region" description="Helical" evidence="9">
    <location>
        <begin position="93"/>
        <end position="114"/>
    </location>
</feature>
<keyword evidence="12" id="KW-1185">Reference proteome</keyword>
<evidence type="ECO:0000256" key="8">
    <source>
        <dbReference type="ARBA" id="ARBA00038436"/>
    </source>
</evidence>
<evidence type="ECO:0000256" key="7">
    <source>
        <dbReference type="ARBA" id="ARBA00023136"/>
    </source>
</evidence>
<dbReference type="InterPro" id="IPR007387">
    <property type="entry name" value="TRAP_DctQ"/>
</dbReference>
<dbReference type="PANTHER" id="PTHR35011">
    <property type="entry name" value="2,3-DIKETO-L-GULONATE TRAP TRANSPORTER SMALL PERMEASE PROTEIN YIAM"/>
    <property type="match status" value="1"/>
</dbReference>
<keyword evidence="3" id="KW-1003">Cell membrane</keyword>
<evidence type="ECO:0000256" key="3">
    <source>
        <dbReference type="ARBA" id="ARBA00022475"/>
    </source>
</evidence>
<feature type="transmembrane region" description="Helical" evidence="9">
    <location>
        <begin position="55"/>
        <end position="72"/>
    </location>
</feature>
<evidence type="ECO:0000313" key="12">
    <source>
        <dbReference type="Proteomes" id="UP000484076"/>
    </source>
</evidence>
<dbReference type="Pfam" id="PF04290">
    <property type="entry name" value="DctQ"/>
    <property type="match status" value="1"/>
</dbReference>
<evidence type="ECO:0000256" key="6">
    <source>
        <dbReference type="ARBA" id="ARBA00022989"/>
    </source>
</evidence>
<keyword evidence="5 9" id="KW-0812">Transmembrane</keyword>
<organism evidence="11 12">
    <name type="scientific">Fertoeibacter niger</name>
    <dbReference type="NCBI Taxonomy" id="2656921"/>
    <lineage>
        <taxon>Bacteria</taxon>
        <taxon>Pseudomonadati</taxon>
        <taxon>Pseudomonadota</taxon>
        <taxon>Alphaproteobacteria</taxon>
        <taxon>Rhodobacterales</taxon>
        <taxon>Paracoccaceae</taxon>
        <taxon>Fertoeibacter</taxon>
    </lineage>
</organism>
<keyword evidence="4 9" id="KW-0997">Cell inner membrane</keyword>
<dbReference type="PANTHER" id="PTHR35011:SF11">
    <property type="entry name" value="TRAP TRANSPORTER SMALL PERMEASE PROTEIN"/>
    <property type="match status" value="1"/>
</dbReference>
<comment type="similarity">
    <text evidence="8 9">Belongs to the TRAP transporter small permease family.</text>
</comment>
<dbReference type="GO" id="GO:0022857">
    <property type="term" value="F:transmembrane transporter activity"/>
    <property type="evidence" value="ECO:0007669"/>
    <property type="project" value="UniProtKB-UniRule"/>
</dbReference>
<dbReference type="AlphaFoldDB" id="A0A8X8GWL4"/>
<feature type="domain" description="Tripartite ATP-independent periplasmic transporters DctQ component" evidence="10">
    <location>
        <begin position="30"/>
        <end position="158"/>
    </location>
</feature>
<dbReference type="Proteomes" id="UP000484076">
    <property type="component" value="Unassembled WGS sequence"/>
</dbReference>
<evidence type="ECO:0000256" key="4">
    <source>
        <dbReference type="ARBA" id="ARBA00022519"/>
    </source>
</evidence>
<dbReference type="EMBL" id="WHUT02000001">
    <property type="protein sequence ID" value="NUB43213.1"/>
    <property type="molecule type" value="Genomic_DNA"/>
</dbReference>